<reference evidence="2" key="1">
    <citation type="submission" date="2020-11" db="EMBL/GenBank/DDBJ databases">
        <authorList>
            <person name="Whitehead M."/>
        </authorList>
    </citation>
    <scope>NUCLEOTIDE SEQUENCE</scope>
    <source>
        <strain evidence="2">EGII</strain>
    </source>
</reference>
<comment type="caution">
    <text evidence="2">The sequence shown here is derived from an EMBL/GenBank/DDBJ whole genome shotgun (WGS) entry which is preliminary data.</text>
</comment>
<evidence type="ECO:0000313" key="3">
    <source>
        <dbReference type="Proteomes" id="UP000606786"/>
    </source>
</evidence>
<feature type="region of interest" description="Disordered" evidence="1">
    <location>
        <begin position="33"/>
        <end position="110"/>
    </location>
</feature>
<sequence length="136" mass="15288">MWTDKKSNMKHLKVFGSKTMVNVLREKQEECKELSDIKEERVVNEQQNLSNNNNSSDINANNIEYSDSSENENANSSSTEFESATDSDKAEEGQIVLRRSKRTAGNQGGYNFFVSDVVSDDSQTLEEAISSDYADD</sequence>
<protein>
    <submittedName>
        <fullName evidence="2">(Mediterranean fruit fly) hypothetical protein</fullName>
    </submittedName>
</protein>
<keyword evidence="3" id="KW-1185">Reference proteome</keyword>
<feature type="compositionally biased region" description="Low complexity" evidence="1">
    <location>
        <begin position="48"/>
        <end position="82"/>
    </location>
</feature>
<gene>
    <name evidence="2" type="ORF">CCAP1982_LOCUS10644</name>
</gene>
<evidence type="ECO:0000256" key="1">
    <source>
        <dbReference type="SAM" id="MobiDB-lite"/>
    </source>
</evidence>
<dbReference type="AlphaFoldDB" id="A0A811UWX3"/>
<accession>A0A811UWX3</accession>
<dbReference type="Proteomes" id="UP000606786">
    <property type="component" value="Unassembled WGS sequence"/>
</dbReference>
<organism evidence="2 3">
    <name type="scientific">Ceratitis capitata</name>
    <name type="common">Mediterranean fruit fly</name>
    <name type="synonym">Tephritis capitata</name>
    <dbReference type="NCBI Taxonomy" id="7213"/>
    <lineage>
        <taxon>Eukaryota</taxon>
        <taxon>Metazoa</taxon>
        <taxon>Ecdysozoa</taxon>
        <taxon>Arthropoda</taxon>
        <taxon>Hexapoda</taxon>
        <taxon>Insecta</taxon>
        <taxon>Pterygota</taxon>
        <taxon>Neoptera</taxon>
        <taxon>Endopterygota</taxon>
        <taxon>Diptera</taxon>
        <taxon>Brachycera</taxon>
        <taxon>Muscomorpha</taxon>
        <taxon>Tephritoidea</taxon>
        <taxon>Tephritidae</taxon>
        <taxon>Ceratitis</taxon>
        <taxon>Ceratitis</taxon>
    </lineage>
</organism>
<proteinExistence type="predicted"/>
<feature type="compositionally biased region" description="Basic and acidic residues" evidence="1">
    <location>
        <begin position="33"/>
        <end position="43"/>
    </location>
</feature>
<evidence type="ECO:0000313" key="2">
    <source>
        <dbReference type="EMBL" id="CAD7002156.1"/>
    </source>
</evidence>
<name>A0A811UWX3_CERCA</name>
<dbReference type="EMBL" id="CAJHJT010000023">
    <property type="protein sequence ID" value="CAD7002156.1"/>
    <property type="molecule type" value="Genomic_DNA"/>
</dbReference>